<sequence length="196" mass="21494">MRLRPLLACASVLWLAGCELLPQSPFAQPSRPALSAAASAVSGCHAEVPGFDDEACLLHDWVAFGLVSQRGDRAWRDGMLTRLQGNANERRLARAVALAWGNEREWDQASELFKADLAAAPVELQPLLRYWLNELEGRRAMVGRLERTRGELADAKSAPRGAGGGERRPGREARGAHCHRTEHQPATADRMTGERP</sequence>
<name>A0ABY9H2C3_9GAMM</name>
<protein>
    <submittedName>
        <fullName evidence="3">Uncharacterized protein</fullName>
    </submittedName>
</protein>
<organism evidence="3 4">
    <name type="scientific">Halomonas alkalicola</name>
    <dbReference type="NCBI Taxonomy" id="1930622"/>
    <lineage>
        <taxon>Bacteria</taxon>
        <taxon>Pseudomonadati</taxon>
        <taxon>Pseudomonadota</taxon>
        <taxon>Gammaproteobacteria</taxon>
        <taxon>Oceanospirillales</taxon>
        <taxon>Halomonadaceae</taxon>
        <taxon>Halomonas</taxon>
    </lineage>
</organism>
<feature type="signal peptide" evidence="2">
    <location>
        <begin position="1"/>
        <end position="27"/>
    </location>
</feature>
<reference evidence="3 4" key="1">
    <citation type="submission" date="2023-08" db="EMBL/GenBank/DDBJ databases">
        <title>Transcriptome Analysis of Halomonas alkalicola CICC 11012s to Identify the Genes Involved in Alkaline Tolerances.</title>
        <authorList>
            <person name="Zhai L."/>
        </authorList>
    </citation>
    <scope>NUCLEOTIDE SEQUENCE [LARGE SCALE GENOMIC DNA]</scope>
    <source>
        <strain evidence="3 4">CICC 11012s</strain>
    </source>
</reference>
<feature type="chain" id="PRO_5045819705" evidence="2">
    <location>
        <begin position="28"/>
        <end position="196"/>
    </location>
</feature>
<feature type="compositionally biased region" description="Basic and acidic residues" evidence="1">
    <location>
        <begin position="165"/>
        <end position="183"/>
    </location>
</feature>
<evidence type="ECO:0000313" key="3">
    <source>
        <dbReference type="EMBL" id="WLI72617.1"/>
    </source>
</evidence>
<feature type="region of interest" description="Disordered" evidence="1">
    <location>
        <begin position="151"/>
        <end position="196"/>
    </location>
</feature>
<dbReference type="PROSITE" id="PS51257">
    <property type="entry name" value="PROKAR_LIPOPROTEIN"/>
    <property type="match status" value="1"/>
</dbReference>
<keyword evidence="2" id="KW-0732">Signal</keyword>
<dbReference type="Proteomes" id="UP001235344">
    <property type="component" value="Chromosome"/>
</dbReference>
<keyword evidence="4" id="KW-1185">Reference proteome</keyword>
<dbReference type="EMBL" id="CP131913">
    <property type="protein sequence ID" value="WLI72617.1"/>
    <property type="molecule type" value="Genomic_DNA"/>
</dbReference>
<proteinExistence type="predicted"/>
<dbReference type="RefSeq" id="WP_305499438.1">
    <property type="nucleotide sequence ID" value="NZ_CP131913.1"/>
</dbReference>
<evidence type="ECO:0000256" key="2">
    <source>
        <dbReference type="SAM" id="SignalP"/>
    </source>
</evidence>
<gene>
    <name evidence="3" type="ORF">B6N23_12695</name>
</gene>
<evidence type="ECO:0000256" key="1">
    <source>
        <dbReference type="SAM" id="MobiDB-lite"/>
    </source>
</evidence>
<accession>A0ABY9H2C3</accession>
<evidence type="ECO:0000313" key="4">
    <source>
        <dbReference type="Proteomes" id="UP001235344"/>
    </source>
</evidence>